<proteinExistence type="predicted"/>
<dbReference type="EMBL" id="JAEFBK010000009">
    <property type="protein sequence ID" value="KAG7570523.1"/>
    <property type="molecule type" value="Genomic_DNA"/>
</dbReference>
<evidence type="ECO:0000313" key="2">
    <source>
        <dbReference type="Proteomes" id="UP000694240"/>
    </source>
</evidence>
<dbReference type="Proteomes" id="UP000694240">
    <property type="component" value="Chromosome 9"/>
</dbReference>
<keyword evidence="2" id="KW-1185">Reference proteome</keyword>
<comment type="caution">
    <text evidence="1">The sequence shown here is derived from an EMBL/GenBank/DDBJ whole genome shotgun (WGS) entry which is preliminary data.</text>
</comment>
<sequence>MLLRICSTTATQTEEIVQVLISRVQLQHGEENKLDECLTATERNPRSTAAVASPPPEAPASGVRGLIPSSLAFIYSLCRRVTRSLSPAVLWRDSTVVTRWCGEGRYGKRSRLSFRLGSGDGSKLHGVGFGELDRAIPLPLFFPPEILAVRSNVGESSLRVYW</sequence>
<evidence type="ECO:0000313" key="1">
    <source>
        <dbReference type="EMBL" id="KAG7570523.1"/>
    </source>
</evidence>
<protein>
    <submittedName>
        <fullName evidence="1">Uncharacterized protein</fullName>
    </submittedName>
</protein>
<accession>A0A8T2AAI2</accession>
<dbReference type="AlphaFoldDB" id="A0A8T2AAI2"/>
<reference evidence="1 2" key="1">
    <citation type="submission" date="2020-12" db="EMBL/GenBank/DDBJ databases">
        <title>Concerted genomic and epigenomic changes stabilize Arabidopsis allopolyploids.</title>
        <authorList>
            <person name="Chen Z."/>
        </authorList>
    </citation>
    <scope>NUCLEOTIDE SEQUENCE [LARGE SCALE GENOMIC DNA]</scope>
    <source>
        <strain evidence="1">Allo738</strain>
        <tissue evidence="1">Leaf</tissue>
    </source>
</reference>
<organism evidence="1 2">
    <name type="scientific">Arabidopsis thaliana x Arabidopsis arenosa</name>
    <dbReference type="NCBI Taxonomy" id="1240361"/>
    <lineage>
        <taxon>Eukaryota</taxon>
        <taxon>Viridiplantae</taxon>
        <taxon>Streptophyta</taxon>
        <taxon>Embryophyta</taxon>
        <taxon>Tracheophyta</taxon>
        <taxon>Spermatophyta</taxon>
        <taxon>Magnoliopsida</taxon>
        <taxon>eudicotyledons</taxon>
        <taxon>Gunneridae</taxon>
        <taxon>Pentapetalae</taxon>
        <taxon>rosids</taxon>
        <taxon>malvids</taxon>
        <taxon>Brassicales</taxon>
        <taxon>Brassicaceae</taxon>
        <taxon>Camelineae</taxon>
        <taxon>Arabidopsis</taxon>
    </lineage>
</organism>
<name>A0A8T2AAI2_9BRAS</name>
<gene>
    <name evidence="1" type="ORF">ISN45_Aa04g031110</name>
</gene>